<dbReference type="STRING" id="39966.A0A369JMS2"/>
<feature type="region of interest" description="Disordered" evidence="3">
    <location>
        <begin position="1"/>
        <end position="150"/>
    </location>
</feature>
<feature type="compositionally biased region" description="Polar residues" evidence="3">
    <location>
        <begin position="246"/>
        <end position="274"/>
    </location>
</feature>
<dbReference type="SMART" id="SM00389">
    <property type="entry name" value="HOX"/>
    <property type="match status" value="1"/>
</dbReference>
<feature type="compositionally biased region" description="Pro residues" evidence="3">
    <location>
        <begin position="413"/>
        <end position="425"/>
    </location>
</feature>
<sequence>MSKSRSATPTPNTISTNIAPSSESTTSRPQSYEHTPSVSISEGHQQPFTLRPIHPHSLQPLSPETSRPASRPTHRAESPVEPPMAKRFRRESPGPRDRPEGQPSSPSSDSQDDLADTEMDDRLNQPSETLAPAVPPPKKKRTRTLTTPHQSAVLHALLAQSRFPTTAMREEVGRSIGLSARKVQIWFQNQRQKARRPRSESDTSRRRAPQYGPFPSGPGTPTVGSFPLAPEQGSSRMAQPPPSGGMSLSQLDQSAYSGYHSSEYSQGSLDSPTQLLGPGMPGSDLQADIPYRSHTHAAPIPGSSLDPHSFTPPFSASGQRFMRSPSPPRLYSRPPVSRPTTTSRLHDREFSRTLPPLVFHPTQSRPSVSAPGFYGVRSSDSRSGGISPLVRRSSPDVPFAHQPPEVASHPSLTLPPPFTLQPPPRWDTSTFPASLRPSDSLSWSYPGPLSASEGITASAPFSRDIGRTRVESGRHGRDSPQPEAGPSRRSGRYDPVRAAFIHTTPTEPSPSSPSQDAGDRPGREDDTEEAQADRPPFRP</sequence>
<dbReference type="OrthoDB" id="6159439at2759"/>
<dbReference type="PROSITE" id="PS50071">
    <property type="entry name" value="HOMEOBOX_2"/>
    <property type="match status" value="1"/>
</dbReference>
<feature type="DNA-binding region" description="Homeobox" evidence="1">
    <location>
        <begin position="139"/>
        <end position="198"/>
    </location>
</feature>
<feature type="compositionally biased region" description="Polar residues" evidence="3">
    <location>
        <begin position="427"/>
        <end position="443"/>
    </location>
</feature>
<name>A0A369JMS2_HYPMA</name>
<protein>
    <submittedName>
        <fullName evidence="5">Homeobox protein OTX1</fullName>
    </submittedName>
</protein>
<dbReference type="AlphaFoldDB" id="A0A369JMS2"/>
<dbReference type="InterPro" id="IPR009057">
    <property type="entry name" value="Homeodomain-like_sf"/>
</dbReference>
<dbReference type="SUPFAM" id="SSF46689">
    <property type="entry name" value="Homeodomain-like"/>
    <property type="match status" value="1"/>
</dbReference>
<gene>
    <name evidence="5" type="primary">Otx1</name>
    <name evidence="5" type="ORF">Hypma_011200</name>
</gene>
<dbReference type="InParanoid" id="A0A369JMS2"/>
<dbReference type="Proteomes" id="UP000076154">
    <property type="component" value="Unassembled WGS sequence"/>
</dbReference>
<dbReference type="GO" id="GO:0000981">
    <property type="term" value="F:DNA-binding transcription factor activity, RNA polymerase II-specific"/>
    <property type="evidence" value="ECO:0007669"/>
    <property type="project" value="TreeGrafter"/>
</dbReference>
<feature type="region of interest" description="Disordered" evidence="3">
    <location>
        <begin position="185"/>
        <end position="539"/>
    </location>
</feature>
<dbReference type="Gene3D" id="1.10.10.60">
    <property type="entry name" value="Homeodomain-like"/>
    <property type="match status" value="1"/>
</dbReference>
<evidence type="ECO:0000256" key="2">
    <source>
        <dbReference type="RuleBase" id="RU000682"/>
    </source>
</evidence>
<feature type="compositionally biased region" description="Low complexity" evidence="3">
    <location>
        <begin position="329"/>
        <end position="339"/>
    </location>
</feature>
<dbReference type="CDD" id="cd00086">
    <property type="entry name" value="homeodomain"/>
    <property type="match status" value="1"/>
</dbReference>
<dbReference type="PANTHER" id="PTHR46255:SF3">
    <property type="entry name" value="HOMEOBOX DOMAIN-CONTAINING PROTEIN"/>
    <property type="match status" value="1"/>
</dbReference>
<keyword evidence="1 2" id="KW-0371">Homeobox</keyword>
<dbReference type="GO" id="GO:1990837">
    <property type="term" value="F:sequence-specific double-stranded DNA binding"/>
    <property type="evidence" value="ECO:0007669"/>
    <property type="project" value="TreeGrafter"/>
</dbReference>
<dbReference type="GO" id="GO:0005634">
    <property type="term" value="C:nucleus"/>
    <property type="evidence" value="ECO:0007669"/>
    <property type="project" value="UniProtKB-SubCell"/>
</dbReference>
<dbReference type="PANTHER" id="PTHR46255">
    <property type="entry name" value="SHORT STATURE HOMEOBOX"/>
    <property type="match status" value="1"/>
</dbReference>
<organism evidence="5 6">
    <name type="scientific">Hypsizygus marmoreus</name>
    <name type="common">White beech mushroom</name>
    <name type="synonym">Agaricus marmoreus</name>
    <dbReference type="NCBI Taxonomy" id="39966"/>
    <lineage>
        <taxon>Eukaryota</taxon>
        <taxon>Fungi</taxon>
        <taxon>Dikarya</taxon>
        <taxon>Basidiomycota</taxon>
        <taxon>Agaricomycotina</taxon>
        <taxon>Agaricomycetes</taxon>
        <taxon>Agaricomycetidae</taxon>
        <taxon>Agaricales</taxon>
        <taxon>Tricholomatineae</taxon>
        <taxon>Lyophyllaceae</taxon>
        <taxon>Hypsizygus</taxon>
    </lineage>
</organism>
<feature type="compositionally biased region" description="Basic and acidic residues" evidence="3">
    <location>
        <begin position="90"/>
        <end position="100"/>
    </location>
</feature>
<reference evidence="5" key="1">
    <citation type="submission" date="2018-04" db="EMBL/GenBank/DDBJ databases">
        <title>Whole genome sequencing of Hypsizygus marmoreus.</title>
        <authorList>
            <person name="Choi I.-G."/>
            <person name="Min B."/>
            <person name="Kim J.-G."/>
            <person name="Kim S."/>
            <person name="Oh Y.-L."/>
            <person name="Kong W.-S."/>
            <person name="Park H."/>
            <person name="Jeong J."/>
            <person name="Song E.-S."/>
        </authorList>
    </citation>
    <scope>NUCLEOTIDE SEQUENCE [LARGE SCALE GENOMIC DNA]</scope>
    <source>
        <strain evidence="5">51987-8</strain>
    </source>
</reference>
<evidence type="ECO:0000313" key="6">
    <source>
        <dbReference type="Proteomes" id="UP000076154"/>
    </source>
</evidence>
<comment type="subcellular location">
    <subcellularLocation>
        <location evidence="1 2">Nucleus</location>
    </subcellularLocation>
</comment>
<dbReference type="InterPro" id="IPR001356">
    <property type="entry name" value="HD"/>
</dbReference>
<keyword evidence="6" id="KW-1185">Reference proteome</keyword>
<feature type="compositionally biased region" description="Polar residues" evidence="3">
    <location>
        <begin position="59"/>
        <end position="68"/>
    </location>
</feature>
<keyword evidence="1 2" id="KW-0238">DNA-binding</keyword>
<feature type="compositionally biased region" description="Acidic residues" evidence="3">
    <location>
        <begin position="110"/>
        <end position="119"/>
    </location>
</feature>
<dbReference type="InterPro" id="IPR052631">
    <property type="entry name" value="Paired_homeobox_Bicoid"/>
</dbReference>
<keyword evidence="1 2" id="KW-0539">Nucleus</keyword>
<accession>A0A369JMS2</accession>
<dbReference type="Pfam" id="PF00046">
    <property type="entry name" value="Homeodomain"/>
    <property type="match status" value="1"/>
</dbReference>
<proteinExistence type="predicted"/>
<feature type="compositionally biased region" description="Polar residues" evidence="3">
    <location>
        <begin position="1"/>
        <end position="48"/>
    </location>
</feature>
<evidence type="ECO:0000259" key="4">
    <source>
        <dbReference type="PROSITE" id="PS50071"/>
    </source>
</evidence>
<evidence type="ECO:0000313" key="5">
    <source>
        <dbReference type="EMBL" id="RDB21695.1"/>
    </source>
</evidence>
<evidence type="ECO:0000256" key="1">
    <source>
        <dbReference type="PROSITE-ProRule" id="PRU00108"/>
    </source>
</evidence>
<dbReference type="EMBL" id="LUEZ02000054">
    <property type="protein sequence ID" value="RDB21695.1"/>
    <property type="molecule type" value="Genomic_DNA"/>
</dbReference>
<comment type="caution">
    <text evidence="5">The sequence shown here is derived from an EMBL/GenBank/DDBJ whole genome shotgun (WGS) entry which is preliminary data.</text>
</comment>
<feature type="domain" description="Homeobox" evidence="4">
    <location>
        <begin position="137"/>
        <end position="197"/>
    </location>
</feature>
<feature type="compositionally biased region" description="Basic and acidic residues" evidence="3">
    <location>
        <begin position="464"/>
        <end position="480"/>
    </location>
</feature>
<evidence type="ECO:0000256" key="3">
    <source>
        <dbReference type="SAM" id="MobiDB-lite"/>
    </source>
</evidence>